<dbReference type="Proteomes" id="UP001159042">
    <property type="component" value="Unassembled WGS sequence"/>
</dbReference>
<feature type="chain" id="PRO_5043698379" description="Fibronectin type III domain protein" evidence="1">
    <location>
        <begin position="22"/>
        <end position="303"/>
    </location>
</feature>
<dbReference type="EMBL" id="JANEYG010000002">
    <property type="protein sequence ID" value="KAJ8925206.1"/>
    <property type="molecule type" value="Genomic_DNA"/>
</dbReference>
<dbReference type="Gene3D" id="2.60.40.10">
    <property type="entry name" value="Immunoglobulins"/>
    <property type="match status" value="1"/>
</dbReference>
<dbReference type="InterPro" id="IPR013783">
    <property type="entry name" value="Ig-like_fold"/>
</dbReference>
<proteinExistence type="predicted"/>
<evidence type="ECO:0008006" key="4">
    <source>
        <dbReference type="Google" id="ProtNLM"/>
    </source>
</evidence>
<organism evidence="2 3">
    <name type="scientific">Exocentrus adspersus</name>
    <dbReference type="NCBI Taxonomy" id="1586481"/>
    <lineage>
        <taxon>Eukaryota</taxon>
        <taxon>Metazoa</taxon>
        <taxon>Ecdysozoa</taxon>
        <taxon>Arthropoda</taxon>
        <taxon>Hexapoda</taxon>
        <taxon>Insecta</taxon>
        <taxon>Pterygota</taxon>
        <taxon>Neoptera</taxon>
        <taxon>Endopterygota</taxon>
        <taxon>Coleoptera</taxon>
        <taxon>Polyphaga</taxon>
        <taxon>Cucujiformia</taxon>
        <taxon>Chrysomeloidea</taxon>
        <taxon>Cerambycidae</taxon>
        <taxon>Lamiinae</taxon>
        <taxon>Acanthocinini</taxon>
        <taxon>Exocentrus</taxon>
    </lineage>
</organism>
<name>A0AAV8WG51_9CUCU</name>
<evidence type="ECO:0000313" key="3">
    <source>
        <dbReference type="Proteomes" id="UP001159042"/>
    </source>
</evidence>
<keyword evidence="1" id="KW-0732">Signal</keyword>
<dbReference type="SUPFAM" id="SSF49265">
    <property type="entry name" value="Fibronectin type III"/>
    <property type="match status" value="2"/>
</dbReference>
<feature type="signal peptide" evidence="1">
    <location>
        <begin position="1"/>
        <end position="21"/>
    </location>
</feature>
<accession>A0AAV8WG51</accession>
<dbReference type="AlphaFoldDB" id="A0AAV8WG51"/>
<evidence type="ECO:0000256" key="1">
    <source>
        <dbReference type="SAM" id="SignalP"/>
    </source>
</evidence>
<reference evidence="2 3" key="1">
    <citation type="journal article" date="2023" name="Insect Mol. Biol.">
        <title>Genome sequencing provides insights into the evolution of gene families encoding plant cell wall-degrading enzymes in longhorned beetles.</title>
        <authorList>
            <person name="Shin N.R."/>
            <person name="Okamura Y."/>
            <person name="Kirsch R."/>
            <person name="Pauchet Y."/>
        </authorList>
    </citation>
    <scope>NUCLEOTIDE SEQUENCE [LARGE SCALE GENOMIC DNA]</scope>
    <source>
        <strain evidence="2">EAD_L_NR</strain>
    </source>
</reference>
<protein>
    <recommendedName>
        <fullName evidence="4">Fibronectin type III domain protein</fullName>
    </recommendedName>
</protein>
<dbReference type="InterPro" id="IPR036116">
    <property type="entry name" value="FN3_sf"/>
</dbReference>
<comment type="caution">
    <text evidence="2">The sequence shown here is derived from an EMBL/GenBank/DDBJ whole genome shotgun (WGS) entry which is preliminary data.</text>
</comment>
<keyword evidence="3" id="KW-1185">Reference proteome</keyword>
<sequence>MAHQATIAFALLSFGIAASFAQTICIPDPVGEIDLNAAGVLTWSASENCPETTYRVLIGVDGSRLFENIIRQPLLEVSSLPYCRYYNYSVTAISDHVLGMENYLVTPYELPGGTDIPIRNFRAAPVEDDLIIEWQTDHRFSYCISFYHLLIYDDQAEQPQSLTVTRPGYFKENVASCTNYRFEITSYYLTTNSTTQAFNFTVPEATNIPSLVEVRQDATTINTTWSLEKYHQNRCEVTALYVNGDRFNATYPIEDTRERPNVQVSISGLRANSMYYFNVSVENSAGVSEAVQLAVQTLPIDWS</sequence>
<evidence type="ECO:0000313" key="2">
    <source>
        <dbReference type="EMBL" id="KAJ8925206.1"/>
    </source>
</evidence>
<gene>
    <name evidence="2" type="ORF">NQ315_001392</name>
</gene>